<dbReference type="SMART" id="SM00342">
    <property type="entry name" value="HTH_ARAC"/>
    <property type="match status" value="1"/>
</dbReference>
<dbReference type="Proteomes" id="UP000181899">
    <property type="component" value="Unassembled WGS sequence"/>
</dbReference>
<dbReference type="GO" id="GO:0003700">
    <property type="term" value="F:DNA-binding transcription factor activity"/>
    <property type="evidence" value="ECO:0007669"/>
    <property type="project" value="InterPro"/>
</dbReference>
<dbReference type="AlphaFoldDB" id="A0A1I5E0B5"/>
<keyword evidence="1" id="KW-0805">Transcription regulation</keyword>
<evidence type="ECO:0000256" key="2">
    <source>
        <dbReference type="ARBA" id="ARBA00023125"/>
    </source>
</evidence>
<dbReference type="PANTHER" id="PTHR43280">
    <property type="entry name" value="ARAC-FAMILY TRANSCRIPTIONAL REGULATOR"/>
    <property type="match status" value="1"/>
</dbReference>
<dbReference type="RefSeq" id="WP_074912716.1">
    <property type="nucleotide sequence ID" value="NZ_FOVK01000012.1"/>
</dbReference>
<dbReference type="InterPro" id="IPR018062">
    <property type="entry name" value="HTH_AraC-typ_CS"/>
</dbReference>
<evidence type="ECO:0000313" key="6">
    <source>
        <dbReference type="Proteomes" id="UP000181899"/>
    </source>
</evidence>
<organism evidence="5 6">
    <name type="scientific">Proteiniclasticum ruminis</name>
    <dbReference type="NCBI Taxonomy" id="398199"/>
    <lineage>
        <taxon>Bacteria</taxon>
        <taxon>Bacillati</taxon>
        <taxon>Bacillota</taxon>
        <taxon>Clostridia</taxon>
        <taxon>Eubacteriales</taxon>
        <taxon>Clostridiaceae</taxon>
        <taxon>Proteiniclasticum</taxon>
    </lineage>
</organism>
<keyword evidence="3" id="KW-0804">Transcription</keyword>
<dbReference type="OrthoDB" id="184994at2"/>
<name>A0A1I5E0B5_9CLOT</name>
<protein>
    <submittedName>
        <fullName evidence="5">AraC-type DNA-binding protein</fullName>
    </submittedName>
</protein>
<evidence type="ECO:0000256" key="3">
    <source>
        <dbReference type="ARBA" id="ARBA00023163"/>
    </source>
</evidence>
<dbReference type="Pfam" id="PF12833">
    <property type="entry name" value="HTH_18"/>
    <property type="match status" value="1"/>
</dbReference>
<dbReference type="InterPro" id="IPR009057">
    <property type="entry name" value="Homeodomain-like_sf"/>
</dbReference>
<evidence type="ECO:0000313" key="5">
    <source>
        <dbReference type="EMBL" id="SFO04938.1"/>
    </source>
</evidence>
<dbReference type="PANTHER" id="PTHR43280:SF28">
    <property type="entry name" value="HTH-TYPE TRANSCRIPTIONAL ACTIVATOR RHAS"/>
    <property type="match status" value="1"/>
</dbReference>
<dbReference type="GO" id="GO:0043565">
    <property type="term" value="F:sequence-specific DNA binding"/>
    <property type="evidence" value="ECO:0007669"/>
    <property type="project" value="InterPro"/>
</dbReference>
<dbReference type="PROSITE" id="PS01124">
    <property type="entry name" value="HTH_ARAC_FAMILY_2"/>
    <property type="match status" value="1"/>
</dbReference>
<evidence type="ECO:0000259" key="4">
    <source>
        <dbReference type="PROSITE" id="PS01124"/>
    </source>
</evidence>
<gene>
    <name evidence="5" type="ORF">SAMN04488695_11233</name>
</gene>
<evidence type="ECO:0000256" key="1">
    <source>
        <dbReference type="ARBA" id="ARBA00023015"/>
    </source>
</evidence>
<dbReference type="Gene3D" id="1.10.10.60">
    <property type="entry name" value="Homeodomain-like"/>
    <property type="match status" value="2"/>
</dbReference>
<sequence>MISRTLDFITKILKNTLKLDMHYFLEPYNDLPAFDLYLRDSLERTQELYDDVRGFIREMDHHTFHIVTDSYMLNYIFFYPYEDKNDLITIGPYFNKTVDDKYWQDLTEEHNLTISNVQHLKSFIYGIPVINTNLHIISTIGNIVSYINPDATPFSIQYHDLSDVSKLGIVYQPKSDFDAYSRKVELRYRTEKELLQHISAGDRKAALEAAKRFVSAPFEPRLTSTLREQKSLLITANTLFRKAIEPNEIHPIFLHEISSKFVNYIENALSETALDHLYEKMIREYCLLVKTKSTKQYSHCVRQTLYFIDFNLDAKINLSDLAEKYNVSVPYLSNLFKKEVGTTIIKYINKLRIERAKSLLNSSSLSIQDIAIHVGIYDHNYFTKVFKKEVGVAPTDFRSNSYQEKNK</sequence>
<reference evidence="5 6" key="1">
    <citation type="submission" date="2016-10" db="EMBL/GenBank/DDBJ databases">
        <authorList>
            <person name="de Groot N.N."/>
        </authorList>
    </citation>
    <scope>NUCLEOTIDE SEQUENCE [LARGE SCALE GENOMIC DNA]</scope>
    <source>
        <strain evidence="5 6">ML2</strain>
    </source>
</reference>
<keyword evidence="6" id="KW-1185">Reference proteome</keyword>
<accession>A0A1I5E0B5</accession>
<dbReference type="SUPFAM" id="SSF46689">
    <property type="entry name" value="Homeodomain-like"/>
    <property type="match status" value="2"/>
</dbReference>
<dbReference type="EMBL" id="FOVK01000012">
    <property type="protein sequence ID" value="SFO04938.1"/>
    <property type="molecule type" value="Genomic_DNA"/>
</dbReference>
<feature type="domain" description="HTH araC/xylS-type" evidence="4">
    <location>
        <begin position="302"/>
        <end position="400"/>
    </location>
</feature>
<dbReference type="InterPro" id="IPR018060">
    <property type="entry name" value="HTH_AraC"/>
</dbReference>
<dbReference type="PROSITE" id="PS00041">
    <property type="entry name" value="HTH_ARAC_FAMILY_1"/>
    <property type="match status" value="1"/>
</dbReference>
<proteinExistence type="predicted"/>
<keyword evidence="2 5" id="KW-0238">DNA-binding</keyword>